<proteinExistence type="predicted"/>
<dbReference type="EMBL" id="CM055097">
    <property type="protein sequence ID" value="KAJ7551316.1"/>
    <property type="molecule type" value="Genomic_DNA"/>
</dbReference>
<name>A0ACC2DAR2_DIPCM</name>
<keyword evidence="2" id="KW-1185">Reference proteome</keyword>
<comment type="caution">
    <text evidence="1">The sequence shown here is derived from an EMBL/GenBank/DDBJ whole genome shotgun (WGS) entry which is preliminary data.</text>
</comment>
<evidence type="ECO:0000313" key="1">
    <source>
        <dbReference type="EMBL" id="KAJ7551316.1"/>
    </source>
</evidence>
<organism evidence="1 2">
    <name type="scientific">Diphasiastrum complanatum</name>
    <name type="common">Issler's clubmoss</name>
    <name type="synonym">Lycopodium complanatum</name>
    <dbReference type="NCBI Taxonomy" id="34168"/>
    <lineage>
        <taxon>Eukaryota</taxon>
        <taxon>Viridiplantae</taxon>
        <taxon>Streptophyta</taxon>
        <taxon>Embryophyta</taxon>
        <taxon>Tracheophyta</taxon>
        <taxon>Lycopodiopsida</taxon>
        <taxon>Lycopodiales</taxon>
        <taxon>Lycopodiaceae</taxon>
        <taxon>Lycopodioideae</taxon>
        <taxon>Diphasiastrum</taxon>
    </lineage>
</organism>
<protein>
    <submittedName>
        <fullName evidence="1">Uncharacterized protein</fullName>
    </submittedName>
</protein>
<reference evidence="2" key="1">
    <citation type="journal article" date="2024" name="Proc. Natl. Acad. Sci. U.S.A.">
        <title>Extraordinary preservation of gene collinearity over three hundred million years revealed in homosporous lycophytes.</title>
        <authorList>
            <person name="Li C."/>
            <person name="Wickell D."/>
            <person name="Kuo L.Y."/>
            <person name="Chen X."/>
            <person name="Nie B."/>
            <person name="Liao X."/>
            <person name="Peng D."/>
            <person name="Ji J."/>
            <person name="Jenkins J."/>
            <person name="Williams M."/>
            <person name="Shu S."/>
            <person name="Plott C."/>
            <person name="Barry K."/>
            <person name="Rajasekar S."/>
            <person name="Grimwood J."/>
            <person name="Han X."/>
            <person name="Sun S."/>
            <person name="Hou Z."/>
            <person name="He W."/>
            <person name="Dai G."/>
            <person name="Sun C."/>
            <person name="Schmutz J."/>
            <person name="Leebens-Mack J.H."/>
            <person name="Li F.W."/>
            <person name="Wang L."/>
        </authorList>
    </citation>
    <scope>NUCLEOTIDE SEQUENCE [LARGE SCALE GENOMIC DNA]</scope>
    <source>
        <strain evidence="2">cv. PW_Plant_1</strain>
    </source>
</reference>
<evidence type="ECO:0000313" key="2">
    <source>
        <dbReference type="Proteomes" id="UP001162992"/>
    </source>
</evidence>
<dbReference type="Proteomes" id="UP001162992">
    <property type="component" value="Chromosome 6"/>
</dbReference>
<sequence length="668" mass="74947">MMASTRQRACSFKIELRGMLSWLSLWNCVAVKLGSSRVGSSQDARRVLVGMGLMMLLFVALYCNQAQRDLSFGWLSRTVASPVSAAFNASSAAKDRADLVDVVPSPALSFDHSGLLGDPLSPAPVEQTSELNETLGETMPTKNSPASSYFTNNLASNATGSTIESNKQSEQVLETSNISDANDEQMMVSAPSMKDYATIDSKNTTSLMNESQKSVAEIADDQGAVLSTESFTPKTLDSPTVAIAATREQAPGPGIEDKVVHFPGLTPSTKPSNDSGNDLHPSPEVEISSWRFDLELGLKDAKRAIAMAPPVLVDADLYPPLYHNVSSFKMSYEIMERVFKVYVYEEGEKPMVRAGPLTGIYSSEGQFIERMVHGNQFTVKDHTTAHIFFLPYSVSNMVDKLYVPDSRTMQPINDYIRDYVNMLAAKYPFWNETHGADHFFVSCHDWGLATTVNHKELDKNAMKVVCNADISDWFVLEKDASLPEIYLQSRKLPQRLGGPGPKKRPILAFFAGQMHGRVRPVLLEHWKDKEPDMKIYEVIPSGVAKKMSYVQHMKSSKYCICAMGYEVNSPRIVEAIYYDCVPVIIADNFVLPFSNVLNWDAFSLTVAEIDIPNLRKILLDISDKKYRAMQKRLKLVRRHFMWHEQVVRYDVFHMILHSVWMRRLRQVS</sequence>
<accession>A0ACC2DAR2</accession>
<gene>
    <name evidence="1" type="ORF">O6H91_06G010200</name>
</gene>